<organism evidence="2 3">
    <name type="scientific">Favolaschia claudopus</name>
    <dbReference type="NCBI Taxonomy" id="2862362"/>
    <lineage>
        <taxon>Eukaryota</taxon>
        <taxon>Fungi</taxon>
        <taxon>Dikarya</taxon>
        <taxon>Basidiomycota</taxon>
        <taxon>Agaricomycotina</taxon>
        <taxon>Agaricomycetes</taxon>
        <taxon>Agaricomycetidae</taxon>
        <taxon>Agaricales</taxon>
        <taxon>Marasmiineae</taxon>
        <taxon>Mycenaceae</taxon>
        <taxon>Favolaschia</taxon>
    </lineage>
</organism>
<evidence type="ECO:0000313" key="3">
    <source>
        <dbReference type="Proteomes" id="UP001362999"/>
    </source>
</evidence>
<proteinExistence type="predicted"/>
<name>A0AAV9Z2H3_9AGAR</name>
<feature type="region of interest" description="Disordered" evidence="1">
    <location>
        <begin position="122"/>
        <end position="248"/>
    </location>
</feature>
<gene>
    <name evidence="2" type="ORF">R3P38DRAFT_3298637</name>
</gene>
<reference evidence="2 3" key="1">
    <citation type="journal article" date="2024" name="J Genomics">
        <title>Draft genome sequencing and assembly of Favolaschia claudopus CIRM-BRFM 2984 isolated from oak limbs.</title>
        <authorList>
            <person name="Navarro D."/>
            <person name="Drula E."/>
            <person name="Chaduli D."/>
            <person name="Cazenave R."/>
            <person name="Ahrendt S."/>
            <person name="Wang J."/>
            <person name="Lipzen A."/>
            <person name="Daum C."/>
            <person name="Barry K."/>
            <person name="Grigoriev I.V."/>
            <person name="Favel A."/>
            <person name="Rosso M.N."/>
            <person name="Martin F."/>
        </authorList>
    </citation>
    <scope>NUCLEOTIDE SEQUENCE [LARGE SCALE GENOMIC DNA]</scope>
    <source>
        <strain evidence="2 3">CIRM-BRFM 2984</strain>
    </source>
</reference>
<evidence type="ECO:0000256" key="1">
    <source>
        <dbReference type="SAM" id="MobiDB-lite"/>
    </source>
</evidence>
<feature type="compositionally biased region" description="Basic and acidic residues" evidence="1">
    <location>
        <begin position="144"/>
        <end position="153"/>
    </location>
</feature>
<feature type="compositionally biased region" description="Polar residues" evidence="1">
    <location>
        <begin position="235"/>
        <end position="248"/>
    </location>
</feature>
<evidence type="ECO:0000313" key="2">
    <source>
        <dbReference type="EMBL" id="KAK6969209.1"/>
    </source>
</evidence>
<sequence>MMDLRLPVMMIDDLFGVGNFRVFHIKSLHSLAFLPSPTASHFASLRRTSARIPACAKPTMGADDWIDEHCFQCFCLFCEVCIDSSTADTPKTWGCFRCLEDMADCVRSCCCPGSIRSRAQARALARARADARSRPAAHPHTRHHNSDHDHEDTAPLVSSPPDRVHMSLPSPSPSPPPRTTTESELPPPPAYTPRLSLSPAESHPTSGSVSEPDNRPPPLPSTSTSGRASEPVQASAPSAKNSGNLLGS</sequence>
<accession>A0AAV9Z2H3</accession>
<comment type="caution">
    <text evidence="2">The sequence shown here is derived from an EMBL/GenBank/DDBJ whole genome shotgun (WGS) entry which is preliminary data.</text>
</comment>
<dbReference type="AlphaFoldDB" id="A0AAV9Z2H3"/>
<dbReference type="EMBL" id="JAWWNJ010000231">
    <property type="protein sequence ID" value="KAK6969209.1"/>
    <property type="molecule type" value="Genomic_DNA"/>
</dbReference>
<keyword evidence="3" id="KW-1185">Reference proteome</keyword>
<dbReference type="Proteomes" id="UP001362999">
    <property type="component" value="Unassembled WGS sequence"/>
</dbReference>
<protein>
    <submittedName>
        <fullName evidence="2">Uncharacterized protein</fullName>
    </submittedName>
</protein>